<reference evidence="2" key="1">
    <citation type="journal article" date="2014" name="Int. J. Syst. Evol. Microbiol.">
        <title>Complete genome sequence of Corynebacterium casei LMG S-19264T (=DSM 44701T), isolated from a smear-ripened cheese.</title>
        <authorList>
            <consortium name="US DOE Joint Genome Institute (JGI-PGF)"/>
            <person name="Walter F."/>
            <person name="Albersmeier A."/>
            <person name="Kalinowski J."/>
            <person name="Ruckert C."/>
        </authorList>
    </citation>
    <scope>NUCLEOTIDE SEQUENCE</scope>
    <source>
        <strain evidence="2">CGMCC 1.15758</strain>
    </source>
</reference>
<dbReference type="InterPro" id="IPR010906">
    <property type="entry name" value="Phage_lambda_Nu1_terminase-ssu"/>
</dbReference>
<evidence type="ECO:0008006" key="4">
    <source>
        <dbReference type="Google" id="ProtNLM"/>
    </source>
</evidence>
<proteinExistence type="predicted"/>
<keyword evidence="1" id="KW-0175">Coiled coil</keyword>
<comment type="caution">
    <text evidence="2">The sequence shown here is derived from an EMBL/GenBank/DDBJ whole genome shotgun (WGS) entry which is preliminary data.</text>
</comment>
<feature type="coiled-coil region" evidence="1">
    <location>
        <begin position="82"/>
        <end position="109"/>
    </location>
</feature>
<dbReference type="Pfam" id="PF07471">
    <property type="entry name" value="Phage_Nu1"/>
    <property type="match status" value="1"/>
</dbReference>
<dbReference type="SUPFAM" id="SSF46955">
    <property type="entry name" value="Putative DNA-binding domain"/>
    <property type="match status" value="1"/>
</dbReference>
<sequence>MPTIIKGNIVTRQQAADTFGFDVITIDNWVRRGCPYVKKGGRGKAWSFNTADLFKWRLQEEAQRKANKYDDLQNGEELDLKIKIARLRLTDAQAENEEIKARLASSKAIDAEQLEHALAEVLGMMRNKLLGIPERVETTLVGETDKDVFKKILTAELKDAMYAACDGIDETLDKLTTGEQNND</sequence>
<evidence type="ECO:0000313" key="2">
    <source>
        <dbReference type="EMBL" id="GGG03058.1"/>
    </source>
</evidence>
<accession>A0A8J3E9P8</accession>
<dbReference type="InterPro" id="IPR036388">
    <property type="entry name" value="WH-like_DNA-bd_sf"/>
</dbReference>
<gene>
    <name evidence="2" type="ORF">GCM10010995_20640</name>
</gene>
<reference evidence="2" key="2">
    <citation type="submission" date="2020-09" db="EMBL/GenBank/DDBJ databases">
        <authorList>
            <person name="Sun Q."/>
            <person name="Zhou Y."/>
        </authorList>
    </citation>
    <scope>NUCLEOTIDE SEQUENCE</scope>
    <source>
        <strain evidence="2">CGMCC 1.15758</strain>
    </source>
</reference>
<dbReference type="Proteomes" id="UP000636949">
    <property type="component" value="Unassembled WGS sequence"/>
</dbReference>
<evidence type="ECO:0000256" key="1">
    <source>
        <dbReference type="SAM" id="Coils"/>
    </source>
</evidence>
<dbReference type="RefSeq" id="WP_117003372.1">
    <property type="nucleotide sequence ID" value="NZ_BMJS01000026.1"/>
</dbReference>
<name>A0A8J3E9P8_9GAMM</name>
<keyword evidence="3" id="KW-1185">Reference proteome</keyword>
<dbReference type="OrthoDB" id="7867235at2"/>
<organism evidence="2 3">
    <name type="scientific">Cysteiniphilum litorale</name>
    <dbReference type="NCBI Taxonomy" id="2056700"/>
    <lineage>
        <taxon>Bacteria</taxon>
        <taxon>Pseudomonadati</taxon>
        <taxon>Pseudomonadota</taxon>
        <taxon>Gammaproteobacteria</taxon>
        <taxon>Thiotrichales</taxon>
        <taxon>Fastidiosibacteraceae</taxon>
        <taxon>Cysteiniphilum</taxon>
    </lineage>
</organism>
<dbReference type="Gene3D" id="1.10.10.10">
    <property type="entry name" value="Winged helix-like DNA-binding domain superfamily/Winged helix DNA-binding domain"/>
    <property type="match status" value="1"/>
</dbReference>
<dbReference type="AlphaFoldDB" id="A0A8J3E9P8"/>
<dbReference type="InterPro" id="IPR009061">
    <property type="entry name" value="DNA-bd_dom_put_sf"/>
</dbReference>
<dbReference type="EMBL" id="BMJS01000026">
    <property type="protein sequence ID" value="GGG03058.1"/>
    <property type="molecule type" value="Genomic_DNA"/>
</dbReference>
<evidence type="ECO:0000313" key="3">
    <source>
        <dbReference type="Proteomes" id="UP000636949"/>
    </source>
</evidence>
<protein>
    <recommendedName>
        <fullName evidence="4">Terminase small subunit</fullName>
    </recommendedName>
</protein>